<sequence>MPPPVQDYDLDEGDQLDPSNFGEYGANGSLQNGASANDNRPRPSSKPNPDYIPFLERLRRLPPVREIPWRPGQELPPEKAEESPRVQQRGAILLSTRGKVMELKCEHCTRGYGRFSLCVTLDPWFQGACSSCIFTSKGNKCSLRFQTSGSADGRALRYHTENPDALQSYIRSVGDNPPKPTKKRKRRSDAAPANPPPNTPYSSEPQMNSPMPTSPDLDTLLQAEIAREEDDDQQECIAPVERKPRRQRHSTQHATSTPAGPSNTSTWTPTNQTTTEALPNSSKARDAAPIPTSGSGWAAVNDQKTMGLGSSALANPPSTANGTGMALIDTFPKAKQRQFYGVVSGLSVGIAHLNTQLVTLKELLGIDAEDDT</sequence>
<feature type="region of interest" description="Disordered" evidence="1">
    <location>
        <begin position="1"/>
        <end position="54"/>
    </location>
</feature>
<keyword evidence="3" id="KW-1185">Reference proteome</keyword>
<evidence type="ECO:0000256" key="1">
    <source>
        <dbReference type="SAM" id="MobiDB-lite"/>
    </source>
</evidence>
<accession>A0A1L7XB61</accession>
<evidence type="ECO:0000313" key="3">
    <source>
        <dbReference type="Proteomes" id="UP000184330"/>
    </source>
</evidence>
<dbReference type="EMBL" id="FJOG01000020">
    <property type="protein sequence ID" value="CZR62245.1"/>
    <property type="molecule type" value="Genomic_DNA"/>
</dbReference>
<feature type="region of interest" description="Disordered" evidence="1">
    <location>
        <begin position="167"/>
        <end position="216"/>
    </location>
</feature>
<proteinExistence type="predicted"/>
<name>A0A1L7XB61_9HELO</name>
<feature type="compositionally biased region" description="Polar residues" evidence="1">
    <location>
        <begin position="28"/>
        <end position="38"/>
    </location>
</feature>
<feature type="region of interest" description="Disordered" evidence="1">
    <location>
        <begin position="228"/>
        <end position="301"/>
    </location>
</feature>
<dbReference type="InterPro" id="IPR022190">
    <property type="entry name" value="DUF3716"/>
</dbReference>
<feature type="region of interest" description="Disordered" evidence="1">
    <location>
        <begin position="67"/>
        <end position="87"/>
    </location>
</feature>
<dbReference type="STRING" id="576137.A0A1L7XB61"/>
<gene>
    <name evidence="2" type="ORF">PAC_12142</name>
</gene>
<reference evidence="2 3" key="1">
    <citation type="submission" date="2016-03" db="EMBL/GenBank/DDBJ databases">
        <authorList>
            <person name="Ploux O."/>
        </authorList>
    </citation>
    <scope>NUCLEOTIDE SEQUENCE [LARGE SCALE GENOMIC DNA]</scope>
    <source>
        <strain evidence="2 3">UAMH 11012</strain>
    </source>
</reference>
<protein>
    <submittedName>
        <fullName evidence="2">Uncharacterized protein</fullName>
    </submittedName>
</protein>
<evidence type="ECO:0000313" key="2">
    <source>
        <dbReference type="EMBL" id="CZR62245.1"/>
    </source>
</evidence>
<organism evidence="2 3">
    <name type="scientific">Phialocephala subalpina</name>
    <dbReference type="NCBI Taxonomy" id="576137"/>
    <lineage>
        <taxon>Eukaryota</taxon>
        <taxon>Fungi</taxon>
        <taxon>Dikarya</taxon>
        <taxon>Ascomycota</taxon>
        <taxon>Pezizomycotina</taxon>
        <taxon>Leotiomycetes</taxon>
        <taxon>Helotiales</taxon>
        <taxon>Mollisiaceae</taxon>
        <taxon>Phialocephala</taxon>
        <taxon>Phialocephala fortinii species complex</taxon>
    </lineage>
</organism>
<feature type="compositionally biased region" description="Polar residues" evidence="1">
    <location>
        <begin position="201"/>
        <end position="211"/>
    </location>
</feature>
<dbReference type="Pfam" id="PF12511">
    <property type="entry name" value="DUF3716"/>
    <property type="match status" value="1"/>
</dbReference>
<dbReference type="AlphaFoldDB" id="A0A1L7XB61"/>
<dbReference type="OrthoDB" id="4368526at2759"/>
<dbReference type="Proteomes" id="UP000184330">
    <property type="component" value="Unassembled WGS sequence"/>
</dbReference>
<feature type="compositionally biased region" description="Low complexity" evidence="1">
    <location>
        <begin position="261"/>
        <end position="275"/>
    </location>
</feature>